<dbReference type="InterPro" id="IPR032675">
    <property type="entry name" value="LRR_dom_sf"/>
</dbReference>
<dbReference type="InterPro" id="IPR027417">
    <property type="entry name" value="P-loop_NTPase"/>
</dbReference>
<organism evidence="9 10">
    <name type="scientific">Acacia crassicarpa</name>
    <name type="common">northern wattle</name>
    <dbReference type="NCBI Taxonomy" id="499986"/>
    <lineage>
        <taxon>Eukaryota</taxon>
        <taxon>Viridiplantae</taxon>
        <taxon>Streptophyta</taxon>
        <taxon>Embryophyta</taxon>
        <taxon>Tracheophyta</taxon>
        <taxon>Spermatophyta</taxon>
        <taxon>Magnoliopsida</taxon>
        <taxon>eudicotyledons</taxon>
        <taxon>Gunneridae</taxon>
        <taxon>Pentapetalae</taxon>
        <taxon>rosids</taxon>
        <taxon>fabids</taxon>
        <taxon>Fabales</taxon>
        <taxon>Fabaceae</taxon>
        <taxon>Caesalpinioideae</taxon>
        <taxon>mimosoid clade</taxon>
        <taxon>Acacieae</taxon>
        <taxon>Acacia</taxon>
    </lineage>
</organism>
<keyword evidence="3" id="KW-0677">Repeat</keyword>
<dbReference type="Pfam" id="PF20160">
    <property type="entry name" value="C-JID"/>
    <property type="match status" value="1"/>
</dbReference>
<dbReference type="GO" id="GO:0006952">
    <property type="term" value="P:defense response"/>
    <property type="evidence" value="ECO:0007669"/>
    <property type="project" value="InterPro"/>
</dbReference>
<evidence type="ECO:0000256" key="2">
    <source>
        <dbReference type="ARBA" id="ARBA00022614"/>
    </source>
</evidence>
<dbReference type="SUPFAM" id="SSF52058">
    <property type="entry name" value="L domain-like"/>
    <property type="match status" value="1"/>
</dbReference>
<dbReference type="SUPFAM" id="SSF52540">
    <property type="entry name" value="P-loop containing nucleoside triphosphate hydrolases"/>
    <property type="match status" value="1"/>
</dbReference>
<protein>
    <recommendedName>
        <fullName evidence="1">ADP-ribosyl cyclase/cyclic ADP-ribose hydrolase</fullName>
        <ecNumber evidence="1">3.2.2.6</ecNumber>
    </recommendedName>
</protein>
<dbReference type="PANTHER" id="PTHR11017">
    <property type="entry name" value="LEUCINE-RICH REPEAT-CONTAINING PROTEIN"/>
    <property type="match status" value="1"/>
</dbReference>
<feature type="domain" description="C-JID" evidence="7">
    <location>
        <begin position="651"/>
        <end position="786"/>
    </location>
</feature>
<evidence type="ECO:0000313" key="10">
    <source>
        <dbReference type="Proteomes" id="UP001293593"/>
    </source>
</evidence>
<dbReference type="InterPro" id="IPR042197">
    <property type="entry name" value="Apaf_helical"/>
</dbReference>
<keyword evidence="4" id="KW-0520">NAD</keyword>
<feature type="domain" description="Disease resistance protein Roq1-like winged-helix" evidence="8">
    <location>
        <begin position="192"/>
        <end position="259"/>
    </location>
</feature>
<evidence type="ECO:0000256" key="5">
    <source>
        <dbReference type="ARBA" id="ARBA00047304"/>
    </source>
</evidence>
<reference evidence="9" key="1">
    <citation type="submission" date="2023-10" db="EMBL/GenBank/DDBJ databases">
        <title>Chromosome-level genome of the transformable northern wattle, Acacia crassicarpa.</title>
        <authorList>
            <person name="Massaro I."/>
            <person name="Sinha N.R."/>
            <person name="Poethig S."/>
            <person name="Leichty A.R."/>
        </authorList>
    </citation>
    <scope>NUCLEOTIDE SEQUENCE</scope>
    <source>
        <strain evidence="9">Acra3RX</strain>
        <tissue evidence="9">Leaf</tissue>
    </source>
</reference>
<evidence type="ECO:0000313" key="9">
    <source>
        <dbReference type="EMBL" id="KAK4269748.1"/>
    </source>
</evidence>
<keyword evidence="2" id="KW-0433">Leucine-rich repeat</keyword>
<dbReference type="InterPro" id="IPR058192">
    <property type="entry name" value="WHD_ROQ1-like"/>
</dbReference>
<dbReference type="InterPro" id="IPR044974">
    <property type="entry name" value="Disease_R_plants"/>
</dbReference>
<dbReference type="Gene3D" id="3.80.10.10">
    <property type="entry name" value="Ribonuclease Inhibitor"/>
    <property type="match status" value="2"/>
</dbReference>
<comment type="catalytic activity">
    <reaction evidence="5">
        <text>NAD(+) + H2O = ADP-D-ribose + nicotinamide + H(+)</text>
        <dbReference type="Rhea" id="RHEA:16301"/>
        <dbReference type="ChEBI" id="CHEBI:15377"/>
        <dbReference type="ChEBI" id="CHEBI:15378"/>
        <dbReference type="ChEBI" id="CHEBI:17154"/>
        <dbReference type="ChEBI" id="CHEBI:57540"/>
        <dbReference type="ChEBI" id="CHEBI:57967"/>
        <dbReference type="EC" id="3.2.2.6"/>
    </reaction>
    <physiologicalReaction direction="left-to-right" evidence="5">
        <dbReference type="Rhea" id="RHEA:16302"/>
    </physiologicalReaction>
</comment>
<dbReference type="PRINTS" id="PR00364">
    <property type="entry name" value="DISEASERSIST"/>
</dbReference>
<dbReference type="EMBL" id="JAWXYG010000006">
    <property type="protein sequence ID" value="KAK4269748.1"/>
    <property type="molecule type" value="Genomic_DNA"/>
</dbReference>
<feature type="domain" description="NB-ARC" evidence="6">
    <location>
        <begin position="52"/>
        <end position="126"/>
    </location>
</feature>
<comment type="caution">
    <text evidence="9">The sequence shown here is derived from an EMBL/GenBank/DDBJ whole genome shotgun (WGS) entry which is preliminary data.</text>
</comment>
<evidence type="ECO:0000256" key="1">
    <source>
        <dbReference type="ARBA" id="ARBA00011982"/>
    </source>
</evidence>
<evidence type="ECO:0000259" key="8">
    <source>
        <dbReference type="Pfam" id="PF23282"/>
    </source>
</evidence>
<name>A0AAE1JHR8_9FABA</name>
<dbReference type="Pfam" id="PF23282">
    <property type="entry name" value="WHD_ROQ1"/>
    <property type="match status" value="1"/>
</dbReference>
<dbReference type="InterPro" id="IPR002182">
    <property type="entry name" value="NB-ARC"/>
</dbReference>
<evidence type="ECO:0000259" key="7">
    <source>
        <dbReference type="Pfam" id="PF20160"/>
    </source>
</evidence>
<dbReference type="AlphaFoldDB" id="A0AAE1JHR8"/>
<dbReference type="Gene3D" id="1.10.8.430">
    <property type="entry name" value="Helical domain of apoptotic protease-activating factors"/>
    <property type="match status" value="1"/>
</dbReference>
<dbReference type="EC" id="3.2.2.6" evidence="1"/>
<proteinExistence type="predicted"/>
<evidence type="ECO:0000259" key="6">
    <source>
        <dbReference type="Pfam" id="PF00931"/>
    </source>
</evidence>
<evidence type="ECO:0000256" key="4">
    <source>
        <dbReference type="ARBA" id="ARBA00023027"/>
    </source>
</evidence>
<keyword evidence="10" id="KW-1185">Reference proteome</keyword>
<dbReference type="Gene3D" id="3.40.50.300">
    <property type="entry name" value="P-loop containing nucleotide triphosphate hydrolases"/>
    <property type="match status" value="1"/>
</dbReference>
<accession>A0AAE1JHR8</accession>
<evidence type="ECO:0000256" key="3">
    <source>
        <dbReference type="ARBA" id="ARBA00022737"/>
    </source>
</evidence>
<dbReference type="GO" id="GO:0061809">
    <property type="term" value="F:NAD+ nucleosidase activity, cyclic ADP-ribose generating"/>
    <property type="evidence" value="ECO:0007669"/>
    <property type="project" value="UniProtKB-EC"/>
</dbReference>
<dbReference type="Pfam" id="PF00931">
    <property type="entry name" value="NB-ARC"/>
    <property type="match status" value="1"/>
</dbReference>
<dbReference type="Proteomes" id="UP001293593">
    <property type="component" value="Unassembled WGS sequence"/>
</dbReference>
<sequence length="794" mass="91056">MAKVVFDKFHSRFDSCCFIENLREESEKYGLKYIRDKLLFELSKDTTLGRFYHKKVFIVLDDVSNTNQLDYLQNDAPSLASGSKVIIISRDRHILNGRVDKIHEATALRYYNSLQLFNLKAFRKHDCESEYKELVDKAIDYAKGNPLTLTTLGSFLYSKTVQEWESALRKLETTANKDIQGVLRLSYDGLDDEEREIFLDIAFFLKGESTRYIMAVLERCGFHTSICLRNLVDKALISIDFVVHMHDLIQSMAFEIVRQECVKNPGGRSRLQKPDEVYDVLKSNKGSDAIQGMSLDLSQIRYLQLSADALKKMTNLRFLKFYTPMHKMSCTVHLPSGLVSFSNPLRHLQLDKFSPKSQPLSFCVEKLVEIHMRGIQSRKLWDGVQNLVNLLCIDLSESEHLIELPDLSLAQNLESLHIYWCRNLCYLDPSILSLPRLKYVELEFYQFLTSLIFENESKPLLRLCLQEVSVSSHELEETSVETLDISIGCMEYSLNGLTLMNLTINETSSMGSFLTLDLYGWGEITYKSKLHTLFDYLLSLESICLKGISELIEHPNNIKHISRLKSLDVSDCKNLQSLPDLPPSIKSVIADGCISLEIVPISITSAPQLRFLFLQNCLKLKNDSLSCVMEWAYFSLKQSARTNEKSFVCYPGSKAPEWFTFSQETKASNYITIELPPSTNDLAGFIFCSVLSHVSDGYYYLQCQLYYDGKPCECIEFDLKMKNLDSHHVLLWCDSYPSAYFIKTMDDKNTNYMPSVLVEFSIVSWDDDDDGVIEACGVWPIYSSDTKSSFKKRN</sequence>
<dbReference type="GO" id="GO:0043531">
    <property type="term" value="F:ADP binding"/>
    <property type="evidence" value="ECO:0007669"/>
    <property type="project" value="InterPro"/>
</dbReference>
<dbReference type="PANTHER" id="PTHR11017:SF479">
    <property type="entry name" value="DISEASE RESISTANCE PROTEIN (TIR-NBS-LRR CLASS) FAMILY"/>
    <property type="match status" value="1"/>
</dbReference>
<gene>
    <name evidence="9" type="ORF">QN277_022863</name>
</gene>
<dbReference type="InterPro" id="IPR045344">
    <property type="entry name" value="C-JID"/>
</dbReference>